<protein>
    <submittedName>
        <fullName evidence="1">Uncharacterized protein</fullName>
    </submittedName>
</protein>
<dbReference type="Proteomes" id="UP000068164">
    <property type="component" value="Unassembled WGS sequence"/>
</dbReference>
<sequence length="108" mass="12181">MVHFPSRRLPEVLRKHTPLALLLTGCAELLRKREPYNETHQFLQSRDSMMYPSEGQALSGCRAVSSCRLGRIERRIGQVDDRGRVVRLVERSNAHANGHFAELAGSAN</sequence>
<organism evidence="1 2">
    <name type="scientific">Rhizobium altiplani</name>
    <dbReference type="NCBI Taxonomy" id="1864509"/>
    <lineage>
        <taxon>Bacteria</taxon>
        <taxon>Pseudomonadati</taxon>
        <taxon>Pseudomonadota</taxon>
        <taxon>Alphaproteobacteria</taxon>
        <taxon>Hyphomicrobiales</taxon>
        <taxon>Rhizobiaceae</taxon>
        <taxon>Rhizobium/Agrobacterium group</taxon>
        <taxon>Rhizobium</taxon>
    </lineage>
</organism>
<evidence type="ECO:0000313" key="2">
    <source>
        <dbReference type="Proteomes" id="UP000068164"/>
    </source>
</evidence>
<keyword evidence="2" id="KW-1185">Reference proteome</keyword>
<comment type="caution">
    <text evidence="1">The sequence shown here is derived from an EMBL/GenBank/DDBJ whole genome shotgun (WGS) entry which is preliminary data.</text>
</comment>
<dbReference type="PROSITE" id="PS51257">
    <property type="entry name" value="PROKAR_LIPOPROTEIN"/>
    <property type="match status" value="1"/>
</dbReference>
<evidence type="ECO:0000313" key="1">
    <source>
        <dbReference type="EMBL" id="KWV51994.1"/>
    </source>
</evidence>
<reference evidence="1 2" key="1">
    <citation type="submission" date="2015-11" db="EMBL/GenBank/DDBJ databases">
        <title>Draft Genome Sequence of the Strain BR 10423 (Rhizobium sp.) isolated from nodules of Mimosa pudica.</title>
        <authorList>
            <person name="Barauna A.C."/>
            <person name="Zilli J.E."/>
            <person name="Simoes-Araujo J.L."/>
            <person name="Reis V.M."/>
            <person name="James E.K."/>
            <person name="Reis F.B.Jr."/>
            <person name="Rouws L.F."/>
            <person name="Passos S.R."/>
            <person name="Gois S.R."/>
        </authorList>
    </citation>
    <scope>NUCLEOTIDE SEQUENCE [LARGE SCALE GENOMIC DNA]</scope>
    <source>
        <strain evidence="1 2">BR10423</strain>
    </source>
</reference>
<gene>
    <name evidence="1" type="ORF">AS026_05340</name>
</gene>
<dbReference type="AlphaFoldDB" id="A0A120FLD5"/>
<accession>A0A120FLD5</accession>
<name>A0A120FLD5_9HYPH</name>
<dbReference type="EMBL" id="LNCD01000075">
    <property type="protein sequence ID" value="KWV51994.1"/>
    <property type="molecule type" value="Genomic_DNA"/>
</dbReference>
<proteinExistence type="predicted"/>